<dbReference type="EMBL" id="JBHSJB010000015">
    <property type="protein sequence ID" value="MFC5055548.1"/>
    <property type="molecule type" value="Genomic_DNA"/>
</dbReference>
<gene>
    <name evidence="1" type="ORF">ACFPFM_17510</name>
</gene>
<name>A0ABV9Y218_9PSEU</name>
<proteinExistence type="predicted"/>
<evidence type="ECO:0000313" key="2">
    <source>
        <dbReference type="Proteomes" id="UP001595833"/>
    </source>
</evidence>
<organism evidence="1 2">
    <name type="scientific">Saccharothrix xinjiangensis</name>
    <dbReference type="NCBI Taxonomy" id="204798"/>
    <lineage>
        <taxon>Bacteria</taxon>
        <taxon>Bacillati</taxon>
        <taxon>Actinomycetota</taxon>
        <taxon>Actinomycetes</taxon>
        <taxon>Pseudonocardiales</taxon>
        <taxon>Pseudonocardiaceae</taxon>
        <taxon>Saccharothrix</taxon>
    </lineage>
</organism>
<keyword evidence="2" id="KW-1185">Reference proteome</keyword>
<dbReference type="Proteomes" id="UP001595833">
    <property type="component" value="Unassembled WGS sequence"/>
</dbReference>
<evidence type="ECO:0000313" key="1">
    <source>
        <dbReference type="EMBL" id="MFC5055548.1"/>
    </source>
</evidence>
<protein>
    <submittedName>
        <fullName evidence="1">Uncharacterized protein</fullName>
    </submittedName>
</protein>
<sequence length="71" mass="7367">MKRLGDPAQELHVAVQQARAAIPDAPDVAETVVASNAAEKLADATRHAGPLGIGTRGALAPIARSWSSRRT</sequence>
<reference evidence="2" key="1">
    <citation type="journal article" date="2019" name="Int. J. Syst. Evol. Microbiol.">
        <title>The Global Catalogue of Microorganisms (GCM) 10K type strain sequencing project: providing services to taxonomists for standard genome sequencing and annotation.</title>
        <authorList>
            <consortium name="The Broad Institute Genomics Platform"/>
            <consortium name="The Broad Institute Genome Sequencing Center for Infectious Disease"/>
            <person name="Wu L."/>
            <person name="Ma J."/>
        </authorList>
    </citation>
    <scope>NUCLEOTIDE SEQUENCE [LARGE SCALE GENOMIC DNA]</scope>
    <source>
        <strain evidence="2">KCTC 12848</strain>
    </source>
</reference>
<accession>A0ABV9Y218</accession>
<comment type="caution">
    <text evidence="1">The sequence shown here is derived from an EMBL/GenBank/DDBJ whole genome shotgun (WGS) entry which is preliminary data.</text>
</comment>
<dbReference type="RefSeq" id="WP_344042821.1">
    <property type="nucleotide sequence ID" value="NZ_BAAAKE010000037.1"/>
</dbReference>